<name>A0A5B7I021_PORTR</name>
<organism evidence="1 2">
    <name type="scientific">Portunus trituberculatus</name>
    <name type="common">Swimming crab</name>
    <name type="synonym">Neptunus trituberculatus</name>
    <dbReference type="NCBI Taxonomy" id="210409"/>
    <lineage>
        <taxon>Eukaryota</taxon>
        <taxon>Metazoa</taxon>
        <taxon>Ecdysozoa</taxon>
        <taxon>Arthropoda</taxon>
        <taxon>Crustacea</taxon>
        <taxon>Multicrustacea</taxon>
        <taxon>Malacostraca</taxon>
        <taxon>Eumalacostraca</taxon>
        <taxon>Eucarida</taxon>
        <taxon>Decapoda</taxon>
        <taxon>Pleocyemata</taxon>
        <taxon>Brachyura</taxon>
        <taxon>Eubrachyura</taxon>
        <taxon>Portunoidea</taxon>
        <taxon>Portunidae</taxon>
        <taxon>Portuninae</taxon>
        <taxon>Portunus</taxon>
    </lineage>
</organism>
<gene>
    <name evidence="1" type="ORF">E2C01_071471</name>
</gene>
<evidence type="ECO:0000313" key="2">
    <source>
        <dbReference type="Proteomes" id="UP000324222"/>
    </source>
</evidence>
<accession>A0A5B7I021</accession>
<dbReference type="EMBL" id="VSRR010044853">
    <property type="protein sequence ID" value="MPC77032.1"/>
    <property type="molecule type" value="Genomic_DNA"/>
</dbReference>
<evidence type="ECO:0000313" key="1">
    <source>
        <dbReference type="EMBL" id="MPC77032.1"/>
    </source>
</evidence>
<reference evidence="1 2" key="1">
    <citation type="submission" date="2019-05" db="EMBL/GenBank/DDBJ databases">
        <title>Another draft genome of Portunus trituberculatus and its Hox gene families provides insights of decapod evolution.</title>
        <authorList>
            <person name="Jeong J.-H."/>
            <person name="Song I."/>
            <person name="Kim S."/>
            <person name="Choi T."/>
            <person name="Kim D."/>
            <person name="Ryu S."/>
            <person name="Kim W."/>
        </authorList>
    </citation>
    <scope>NUCLEOTIDE SEQUENCE [LARGE SCALE GENOMIC DNA]</scope>
    <source>
        <tissue evidence="1">Muscle</tissue>
    </source>
</reference>
<comment type="caution">
    <text evidence="1">The sequence shown here is derived from an EMBL/GenBank/DDBJ whole genome shotgun (WGS) entry which is preliminary data.</text>
</comment>
<keyword evidence="2" id="KW-1185">Reference proteome</keyword>
<protein>
    <submittedName>
        <fullName evidence="1">Uncharacterized protein</fullName>
    </submittedName>
</protein>
<dbReference type="AlphaFoldDB" id="A0A5B7I021"/>
<sequence length="74" mass="8303">MASSGRASITAPPPVCRCLSRNLFISSSIRLHASPVVVQDKTYRFNRDALRRPCLCREEHYLHYAGPNSAMPTQ</sequence>
<proteinExistence type="predicted"/>
<dbReference type="Proteomes" id="UP000324222">
    <property type="component" value="Unassembled WGS sequence"/>
</dbReference>